<sequence>MYVKQLEVLGFKSFAEKVQIDFVPGVTAVVGPNGSGKSNITEAIRWVLGEQSAKSLRGGKMEDVIFSGSDSRKQLNFAEVSLVLDNTDGALPLDYAEVSVTRRVFRSGDSEYLLNGVSCRLKDITELFIDSGLGKEAFSIIGQGRVDQILNSKPEDRRVILEEAAGVLKYKGRRKKADQRLDETQENLYRVQDILHELSAQVEPLKQQASLAREYLEYKDDLKKTESGLLAYEAEEMTANWESKKEELERVKEHEEKLRLQLDEDDEALNVKQKERSVCEKNIEELQSALLTVTKEAEQLEGRRQVLIERQKNADQNEDQLKQKVSDLESQLLKVTERISQRGQIAQDVKHEISLIKNQISETEQVLGTSADQIEQQLEKAKNDYFETLNQKTTVQNELNYLEQQRDQEHKRAEKLTGTNARYIEEREVWNKKHQQLSASNADITAELSVTAEAYKKAVKDRDNVRTELTDLESKLYKAYQFVSEAKSRKSILESMEDEFSGFYQGVKEVLKNRGGKLSGIEGAVAELIDVRKEYETAVETALGASMQSVVTRNEADARQAIQFLKQSRAGRATFLPMSVIKSRTLPDSLLGRASEHEDFISAASDLVEFDGQYRQVIENLLGSVIVVKSLKGANELAKILQYRYRLVTLDGDIVNPGGSMSGGSQAKKTSSIFSRKNELDQLSSQIPTYEETAVKLEQKVQSLKSQAADCEREMDIHRAKGEQLRVKEAELKADLREVETAIRQADEQLKLYDLEMAEFTHSKGSFEDKALSLHEQSQKAEKQLTELDLMIKNLTQQKETQQSSRDEMVEIRSGLQAKLAVLEEKASQIRRELKESEQLKAEITEKRDLAVEDLRWLTEEMSSGEGQADQLNSQIDAKQDESIRLSKKLNEIKLKREALEEELQQLTASYKESSRIHHGLLEQINELKLQSGKLSSDIDYRLNKLQEEYELSFRAAKEEYPLQLDPDEARSKVKLIKLSISELGHVNIGAIEEYDRVSERYEFLLDQQNDLQEAKDNLLSVIKDMDAEMSRRFSETFYQVKDHFSSVFQKLFGGGHAELKLTNPDDMLTTGIDIVAQPPGKKLQNLSLLSGGERALTAIALLFSILHVRPVPFCILDEVEAALDEANVQRFSDYLHQFSEQSQFIVITHRKGTMEGADVLYGVTMQESGVSKLVSVKLEEQTNLN</sequence>
<dbReference type="SUPFAM" id="SSF52540">
    <property type="entry name" value="P-loop containing nucleoside triphosphate hydrolases"/>
    <property type="match status" value="2"/>
</dbReference>
<dbReference type="GO" id="GO:0003677">
    <property type="term" value="F:DNA binding"/>
    <property type="evidence" value="ECO:0007669"/>
    <property type="project" value="UniProtKB-UniRule"/>
</dbReference>
<dbReference type="Gene3D" id="3.30.70.1620">
    <property type="match status" value="1"/>
</dbReference>
<evidence type="ECO:0000256" key="4">
    <source>
        <dbReference type="ARBA" id="ARBA00022840"/>
    </source>
</evidence>
<dbReference type="PANTHER" id="PTHR43977">
    <property type="entry name" value="STRUCTURAL MAINTENANCE OF CHROMOSOMES PROTEIN 3"/>
    <property type="match status" value="1"/>
</dbReference>
<comment type="subcellular location">
    <subcellularLocation>
        <location evidence="1 7">Cytoplasm</location>
    </subcellularLocation>
</comment>
<comment type="similarity">
    <text evidence="7">Belongs to the SMC family.</text>
</comment>
<evidence type="ECO:0000256" key="2">
    <source>
        <dbReference type="ARBA" id="ARBA00022490"/>
    </source>
</evidence>
<dbReference type="FunFam" id="3.40.50.300:FF:000984">
    <property type="entry name" value="Chromosome partition protein Smc"/>
    <property type="match status" value="1"/>
</dbReference>
<feature type="domain" description="SMC hinge" evidence="8">
    <location>
        <begin position="519"/>
        <end position="638"/>
    </location>
</feature>
<keyword evidence="5 7" id="KW-0175">Coiled coil</keyword>
<comment type="subunit">
    <text evidence="7">Homodimer.</text>
</comment>
<protein>
    <recommendedName>
        <fullName evidence="7">Chromosome partition protein Smc</fullName>
    </recommendedName>
</protein>
<dbReference type="GO" id="GO:0007059">
    <property type="term" value="P:chromosome segregation"/>
    <property type="evidence" value="ECO:0007669"/>
    <property type="project" value="UniProtKB-UniRule"/>
</dbReference>
<feature type="coiled-coil region" evidence="7">
    <location>
        <begin position="680"/>
        <end position="917"/>
    </location>
</feature>
<dbReference type="HAMAP" id="MF_01894">
    <property type="entry name" value="Smc_prok"/>
    <property type="match status" value="1"/>
</dbReference>
<evidence type="ECO:0000256" key="5">
    <source>
        <dbReference type="ARBA" id="ARBA00023054"/>
    </source>
</evidence>
<dbReference type="GO" id="GO:0007062">
    <property type="term" value="P:sister chromatid cohesion"/>
    <property type="evidence" value="ECO:0007669"/>
    <property type="project" value="InterPro"/>
</dbReference>
<dbReference type="Proteomes" id="UP000031449">
    <property type="component" value="Chromosome"/>
</dbReference>
<dbReference type="NCBIfam" id="TIGR02168">
    <property type="entry name" value="SMC_prok_B"/>
    <property type="match status" value="1"/>
</dbReference>
<comment type="function">
    <text evidence="7">Required for chromosome condensation and partitioning.</text>
</comment>
<keyword evidence="2 7" id="KW-0963">Cytoplasm</keyword>
<dbReference type="HOGENOM" id="CLU_001042_2_2_9"/>
<gene>
    <name evidence="7" type="primary">smc</name>
    <name evidence="9" type="ORF">JMA_16510</name>
</gene>
<dbReference type="Pfam" id="PF06470">
    <property type="entry name" value="SMC_hinge"/>
    <property type="match status" value="1"/>
</dbReference>
<feature type="binding site" evidence="7">
    <location>
        <begin position="32"/>
        <end position="39"/>
    </location>
    <ligand>
        <name>ATP</name>
        <dbReference type="ChEBI" id="CHEBI:30616"/>
    </ligand>
</feature>
<evidence type="ECO:0000256" key="3">
    <source>
        <dbReference type="ARBA" id="ARBA00022741"/>
    </source>
</evidence>
<comment type="domain">
    <text evidence="7">Contains large globular domains required for ATP hydrolysis at each terminus and a third globular domain forming a flexible hinge near the middle of the molecule. These domains are separated by coiled-coil structures.</text>
</comment>
<evidence type="ECO:0000256" key="7">
    <source>
        <dbReference type="HAMAP-Rule" id="MF_01894"/>
    </source>
</evidence>
<dbReference type="FunFam" id="3.40.50.300:FF:000901">
    <property type="entry name" value="Chromosome partition protein Smc"/>
    <property type="match status" value="1"/>
</dbReference>
<dbReference type="GO" id="GO:0006260">
    <property type="term" value="P:DNA replication"/>
    <property type="evidence" value="ECO:0007669"/>
    <property type="project" value="UniProtKB-UniRule"/>
</dbReference>
<feature type="coiled-coil region" evidence="7">
    <location>
        <begin position="167"/>
        <end position="201"/>
    </location>
</feature>
<keyword evidence="6 7" id="KW-0238">DNA-binding</keyword>
<evidence type="ECO:0000256" key="6">
    <source>
        <dbReference type="ARBA" id="ARBA00023125"/>
    </source>
</evidence>
<dbReference type="SUPFAM" id="SSF75553">
    <property type="entry name" value="Smc hinge domain"/>
    <property type="match status" value="1"/>
</dbReference>
<keyword evidence="3 7" id="KW-0547">Nucleotide-binding</keyword>
<dbReference type="InterPro" id="IPR003395">
    <property type="entry name" value="RecF/RecN/SMC_N"/>
</dbReference>
<dbReference type="Gene3D" id="3.40.50.300">
    <property type="entry name" value="P-loop containing nucleotide triphosphate hydrolases"/>
    <property type="match status" value="2"/>
</dbReference>
<dbReference type="PIRSF" id="PIRSF005719">
    <property type="entry name" value="SMC"/>
    <property type="match status" value="1"/>
</dbReference>
<keyword evidence="4 7" id="KW-0067">ATP-binding</keyword>
<dbReference type="GO" id="GO:0030261">
    <property type="term" value="P:chromosome condensation"/>
    <property type="evidence" value="ECO:0007669"/>
    <property type="project" value="InterPro"/>
</dbReference>
<dbReference type="Pfam" id="PF02463">
    <property type="entry name" value="SMC_N"/>
    <property type="match status" value="1"/>
</dbReference>
<dbReference type="OrthoDB" id="9808768at2"/>
<dbReference type="InterPro" id="IPR024704">
    <property type="entry name" value="SMC"/>
</dbReference>
<dbReference type="InterPro" id="IPR011890">
    <property type="entry name" value="SMC_prok"/>
</dbReference>
<dbReference type="STRING" id="1508404.JMA_16510"/>
<feature type="coiled-coil region" evidence="7">
    <location>
        <begin position="234"/>
        <end position="338"/>
    </location>
</feature>
<dbReference type="EMBL" id="CP009416">
    <property type="protein sequence ID" value="AJD90968.1"/>
    <property type="molecule type" value="Genomic_DNA"/>
</dbReference>
<dbReference type="CDD" id="cd03278">
    <property type="entry name" value="ABC_SMC_barmotin"/>
    <property type="match status" value="2"/>
</dbReference>
<accession>A0A0B5AR14</accession>
<dbReference type="GO" id="GO:0016887">
    <property type="term" value="F:ATP hydrolysis activity"/>
    <property type="evidence" value="ECO:0007669"/>
    <property type="project" value="InterPro"/>
</dbReference>
<reference evidence="9 10" key="1">
    <citation type="submission" date="2014-08" db="EMBL/GenBank/DDBJ databases">
        <title>Complete genome of a marine bacteria Jeotgalibacillus malaysiensis.</title>
        <authorList>
            <person name="Yaakop A.S."/>
            <person name="Chan K.-G."/>
            <person name="Goh K.M."/>
        </authorList>
    </citation>
    <scope>NUCLEOTIDE SEQUENCE [LARGE SCALE GENOMIC DNA]</scope>
    <source>
        <strain evidence="9 10">D5</strain>
    </source>
</reference>
<dbReference type="InterPro" id="IPR010935">
    <property type="entry name" value="SMC_hinge"/>
</dbReference>
<dbReference type="GO" id="GO:0005694">
    <property type="term" value="C:chromosome"/>
    <property type="evidence" value="ECO:0007669"/>
    <property type="project" value="InterPro"/>
</dbReference>
<evidence type="ECO:0000313" key="9">
    <source>
        <dbReference type="EMBL" id="AJD90968.1"/>
    </source>
</evidence>
<dbReference type="Gene3D" id="1.20.1060.20">
    <property type="match status" value="1"/>
</dbReference>
<evidence type="ECO:0000313" key="10">
    <source>
        <dbReference type="Proteomes" id="UP000031449"/>
    </source>
</evidence>
<evidence type="ECO:0000256" key="1">
    <source>
        <dbReference type="ARBA" id="ARBA00004496"/>
    </source>
</evidence>
<dbReference type="GO" id="GO:0005737">
    <property type="term" value="C:cytoplasm"/>
    <property type="evidence" value="ECO:0007669"/>
    <property type="project" value="UniProtKB-SubCell"/>
</dbReference>
<organism evidence="9 10">
    <name type="scientific">Jeotgalibacillus malaysiensis</name>
    <dbReference type="NCBI Taxonomy" id="1508404"/>
    <lineage>
        <taxon>Bacteria</taxon>
        <taxon>Bacillati</taxon>
        <taxon>Bacillota</taxon>
        <taxon>Bacilli</taxon>
        <taxon>Bacillales</taxon>
        <taxon>Caryophanaceae</taxon>
        <taxon>Jeotgalibacillus</taxon>
    </lineage>
</organism>
<proteinExistence type="inferred from homology"/>
<keyword evidence="10" id="KW-1185">Reference proteome</keyword>
<evidence type="ECO:0000259" key="8">
    <source>
        <dbReference type="SMART" id="SM00968"/>
    </source>
</evidence>
<dbReference type="SMART" id="SM00968">
    <property type="entry name" value="SMC_hinge"/>
    <property type="match status" value="1"/>
</dbReference>
<dbReference type="InterPro" id="IPR036277">
    <property type="entry name" value="SMC_hinge_sf"/>
</dbReference>
<name>A0A0B5AR14_9BACL</name>
<dbReference type="GO" id="GO:0005524">
    <property type="term" value="F:ATP binding"/>
    <property type="evidence" value="ECO:0007669"/>
    <property type="project" value="UniProtKB-UniRule"/>
</dbReference>
<dbReference type="KEGG" id="jeo:JMA_16510"/>
<dbReference type="AlphaFoldDB" id="A0A0B5AR14"/>
<dbReference type="InterPro" id="IPR027417">
    <property type="entry name" value="P-loop_NTPase"/>
</dbReference>